<evidence type="ECO:0000313" key="2">
    <source>
        <dbReference type="EMBL" id="GAI74780.1"/>
    </source>
</evidence>
<feature type="transmembrane region" description="Helical" evidence="1">
    <location>
        <begin position="37"/>
        <end position="55"/>
    </location>
</feature>
<keyword evidence="1" id="KW-0472">Membrane</keyword>
<keyword evidence="1" id="KW-1133">Transmembrane helix</keyword>
<proteinExistence type="predicted"/>
<feature type="non-terminal residue" evidence="2">
    <location>
        <position position="57"/>
    </location>
</feature>
<dbReference type="AlphaFoldDB" id="X1SH84"/>
<dbReference type="EMBL" id="BARW01007673">
    <property type="protein sequence ID" value="GAI74780.1"/>
    <property type="molecule type" value="Genomic_DNA"/>
</dbReference>
<protein>
    <submittedName>
        <fullName evidence="2">Uncharacterized protein</fullName>
    </submittedName>
</protein>
<sequence>MRLDLVNNIGLPEDQVHITGMVVLYNNMLQSLYRSQILTIGVVFLAIMLMFIILFRS</sequence>
<organism evidence="2">
    <name type="scientific">marine sediment metagenome</name>
    <dbReference type="NCBI Taxonomy" id="412755"/>
    <lineage>
        <taxon>unclassified sequences</taxon>
        <taxon>metagenomes</taxon>
        <taxon>ecological metagenomes</taxon>
    </lineage>
</organism>
<comment type="caution">
    <text evidence="2">The sequence shown here is derived from an EMBL/GenBank/DDBJ whole genome shotgun (WGS) entry which is preliminary data.</text>
</comment>
<evidence type="ECO:0000256" key="1">
    <source>
        <dbReference type="SAM" id="Phobius"/>
    </source>
</evidence>
<keyword evidence="1" id="KW-0812">Transmembrane</keyword>
<name>X1SH84_9ZZZZ</name>
<accession>X1SH84</accession>
<reference evidence="2" key="1">
    <citation type="journal article" date="2014" name="Front. Microbiol.">
        <title>High frequency of phylogenetically diverse reductive dehalogenase-homologous genes in deep subseafloor sedimentary metagenomes.</title>
        <authorList>
            <person name="Kawai M."/>
            <person name="Futagami T."/>
            <person name="Toyoda A."/>
            <person name="Takaki Y."/>
            <person name="Nishi S."/>
            <person name="Hori S."/>
            <person name="Arai W."/>
            <person name="Tsubouchi T."/>
            <person name="Morono Y."/>
            <person name="Uchiyama I."/>
            <person name="Ito T."/>
            <person name="Fujiyama A."/>
            <person name="Inagaki F."/>
            <person name="Takami H."/>
        </authorList>
    </citation>
    <scope>NUCLEOTIDE SEQUENCE</scope>
    <source>
        <strain evidence="2">Expedition CK06-06</strain>
    </source>
</reference>
<gene>
    <name evidence="2" type="ORF">S12H4_15908</name>
</gene>